<dbReference type="Gene3D" id="2.40.128.130">
    <property type="entry name" value="Autotransporter beta-domain"/>
    <property type="match status" value="1"/>
</dbReference>
<dbReference type="PANTHER" id="PTHR35037">
    <property type="entry name" value="C-TERMINAL REGION OF AIDA-LIKE PROTEIN"/>
    <property type="match status" value="1"/>
</dbReference>
<sequence>MDLTVTHSLEEHLTSIGANLLYARYNSIINIGTEDSSSRLWVLAGQPDLISAKNGGKVIVKSTNNQWVGSIDTMDSVDDSWSPSEIKVTFSGPNSYWVGDERSWQNSDYRYEYEKVQDQDVIDLTFENGAQWIYFGLHGNRDEKYWTVPKRISSITLNQGIINLYDVDVRGFLTEIGLLERLQNEQYGLPANTKYDYVRIGNLKGSGGIFRMDLDGTNKNQSDMLYIESGEGTHYFEPYNLILLEPITPENTLTFALVGQNGKDLKFQDKQNLLGETLFDYELEIASKPITAEDLVDEKNSYWDKTADVVVEGEHQAELAAEKIDMSEFVDGTNWFIRRVTLQESAAAVGMTGAGYASYDAAIEMDRRDRRLTEQVRDFENADNGMWVRVHHGRSGAESQYRWDRTGVTVGYDRQITDSNRLGAYFTYTEGDTEFLDVRGDGDMKRYELALYDTLEMGQHYLDFVGRIGRVCSDYSVGNQSYSTSGDFDQDYAAISAEYGYQLLDANGVFIEPQLQVQVAYVDGYDYDSERGMRVEADSETSVIGRMGLRAGREFKGSTSQGSLYARADVHHQFTEGQDAVFSDRDGHALKVNWGDTDTWASLGLGTSWVWKNRLGLQVDVEKITGGKTADTWLMSGRFSYLF</sequence>
<dbReference type="SUPFAM" id="SSF103515">
    <property type="entry name" value="Autotransporter"/>
    <property type="match status" value="1"/>
</dbReference>
<protein>
    <submittedName>
        <fullName evidence="2">Autotransporter outer membrane beta-barrel domain-containing protein</fullName>
    </submittedName>
</protein>
<gene>
    <name evidence="2" type="ORF">IAC56_05590</name>
</gene>
<dbReference type="EMBL" id="DVMY01000086">
    <property type="protein sequence ID" value="HIU37729.1"/>
    <property type="molecule type" value="Genomic_DNA"/>
</dbReference>
<dbReference type="InterPro" id="IPR036709">
    <property type="entry name" value="Autotransporte_beta_dom_sf"/>
</dbReference>
<comment type="caution">
    <text evidence="2">The sequence shown here is derived from an EMBL/GenBank/DDBJ whole genome shotgun (WGS) entry which is preliminary data.</text>
</comment>
<dbReference type="NCBIfam" id="TIGR01414">
    <property type="entry name" value="autotrans_barl"/>
    <property type="match status" value="1"/>
</dbReference>
<dbReference type="InterPro" id="IPR051551">
    <property type="entry name" value="Autotransporter_adhesion"/>
</dbReference>
<dbReference type="PROSITE" id="PS51208">
    <property type="entry name" value="AUTOTRANSPORTER"/>
    <property type="match status" value="1"/>
</dbReference>
<reference evidence="2" key="2">
    <citation type="journal article" date="2021" name="PeerJ">
        <title>Extensive microbial diversity within the chicken gut microbiome revealed by metagenomics and culture.</title>
        <authorList>
            <person name="Gilroy R."/>
            <person name="Ravi A."/>
            <person name="Getino M."/>
            <person name="Pursley I."/>
            <person name="Horton D.L."/>
            <person name="Alikhan N.F."/>
            <person name="Baker D."/>
            <person name="Gharbi K."/>
            <person name="Hall N."/>
            <person name="Watson M."/>
            <person name="Adriaenssens E.M."/>
            <person name="Foster-Nyarko E."/>
            <person name="Jarju S."/>
            <person name="Secka A."/>
            <person name="Antonio M."/>
            <person name="Oren A."/>
            <person name="Chaudhuri R.R."/>
            <person name="La Ragione R."/>
            <person name="Hildebrand F."/>
            <person name="Pallen M.J."/>
        </authorList>
    </citation>
    <scope>NUCLEOTIDE SEQUENCE</scope>
    <source>
        <strain evidence="2">7463</strain>
    </source>
</reference>
<dbReference type="AlphaFoldDB" id="A0A9D1IKI3"/>
<dbReference type="PRINTS" id="PR01484">
    <property type="entry name" value="PRTACTNFAMLY"/>
</dbReference>
<evidence type="ECO:0000259" key="1">
    <source>
        <dbReference type="PROSITE" id="PS51208"/>
    </source>
</evidence>
<proteinExistence type="predicted"/>
<dbReference type="Pfam" id="PF03797">
    <property type="entry name" value="Autotransporter"/>
    <property type="match status" value="1"/>
</dbReference>
<dbReference type="PANTHER" id="PTHR35037:SF7">
    <property type="entry name" value="AUTOTRANSPORTER"/>
    <property type="match status" value="1"/>
</dbReference>
<dbReference type="GO" id="GO:0019867">
    <property type="term" value="C:outer membrane"/>
    <property type="evidence" value="ECO:0007669"/>
    <property type="project" value="InterPro"/>
</dbReference>
<evidence type="ECO:0000313" key="2">
    <source>
        <dbReference type="EMBL" id="HIU37729.1"/>
    </source>
</evidence>
<feature type="domain" description="Autotransporter" evidence="1">
    <location>
        <begin position="379"/>
        <end position="643"/>
    </location>
</feature>
<accession>A0A9D1IKI3</accession>
<reference evidence="2" key="1">
    <citation type="submission" date="2020-10" db="EMBL/GenBank/DDBJ databases">
        <authorList>
            <person name="Gilroy R."/>
        </authorList>
    </citation>
    <scope>NUCLEOTIDE SEQUENCE</scope>
    <source>
        <strain evidence="2">7463</strain>
    </source>
</reference>
<dbReference type="Proteomes" id="UP000824083">
    <property type="component" value="Unassembled WGS sequence"/>
</dbReference>
<dbReference type="InterPro" id="IPR003991">
    <property type="entry name" value="Pertactin_virulence_factor"/>
</dbReference>
<dbReference type="SMART" id="SM00869">
    <property type="entry name" value="Autotransporter"/>
    <property type="match status" value="1"/>
</dbReference>
<organism evidence="2 3">
    <name type="scientific">Candidatus Aphodousia faecigallinarum</name>
    <dbReference type="NCBI Taxonomy" id="2840677"/>
    <lineage>
        <taxon>Bacteria</taxon>
        <taxon>Pseudomonadati</taxon>
        <taxon>Pseudomonadota</taxon>
        <taxon>Betaproteobacteria</taxon>
        <taxon>Burkholderiales</taxon>
        <taxon>Sutterellaceae</taxon>
        <taxon>Sutterellaceae incertae sedis</taxon>
        <taxon>Candidatus Aphodousia</taxon>
    </lineage>
</organism>
<evidence type="ECO:0000313" key="3">
    <source>
        <dbReference type="Proteomes" id="UP000824083"/>
    </source>
</evidence>
<dbReference type="InterPro" id="IPR005546">
    <property type="entry name" value="Autotransporte_beta"/>
</dbReference>
<name>A0A9D1IKI3_9BURK</name>
<dbReference type="InterPro" id="IPR006315">
    <property type="entry name" value="OM_autotransptr_brl_dom"/>
</dbReference>